<evidence type="ECO:0000259" key="1">
    <source>
        <dbReference type="Pfam" id="PF25036"/>
    </source>
</evidence>
<dbReference type="InterPro" id="IPR009543">
    <property type="entry name" value="VPS13_VAB"/>
</dbReference>
<dbReference type="GO" id="GO:0045053">
    <property type="term" value="P:protein retention in Golgi apparatus"/>
    <property type="evidence" value="ECO:0007669"/>
    <property type="project" value="TreeGrafter"/>
</dbReference>
<reference evidence="3" key="1">
    <citation type="submission" date="2025-08" db="UniProtKB">
        <authorList>
            <consortium name="Ensembl"/>
        </authorList>
    </citation>
    <scope>IDENTIFICATION</scope>
</reference>
<dbReference type="GO" id="GO:0007005">
    <property type="term" value="P:mitochondrion organization"/>
    <property type="evidence" value="ECO:0007669"/>
    <property type="project" value="TreeGrafter"/>
</dbReference>
<proteinExistence type="predicted"/>
<sequence length="819" mass="91724">MELVLIKYQGKNWNGHFRVNDGLPEFFPVCFTSNSTEMMTIDVYVHVRRVGSRMILSVFSPYWIINKTSRVLQYRAEDIHVKHPADYRDTILFSFKKRNIFRKNKIQLCISTSSWSTSFSLDTVGSYGCVKCPGNDRDYLVGVSIKMSSFNLTRIVTLTPFYTIANNSSLELEHVTCVLCLTFPPQCLPFWPENLSGKLCVRVVGCESASKPFFCNTQDNGTLLSLEELNGGILVNVNISENSTVINFSDYHEGAAPALIINQTPWDTLKYKQSGLQEEMELKPKEVRLFAWADPTGIRKLSWTYAQNVGEHDLLKDECGQFPYNSNTQIHWVSFLDGRQRVLLFTDDVALVSKARQAEEMEQPDQEINLSLHSLGLSLVNNENKQEISYIGITRYCRWKASLPLNGPMSSLGIYFNTLENCHFEVDYASKIGLFLMPMKMRLPIKCSIRRNFLSGIHIEFKQSPHQRSLRAQLNWLQVDNQLPGPMFPVVFHPVAPPKSVALDSEPKPFIDISIITRFNEYSKVLQFNLSLGSGGEESDKDKKEMIAIHSINLLLKSIGATLTDVDDLIFKLAFFEIMYQFYRRDELIRRVVTHYSEQFLKQMYVLVLGLDVLGNPFGLIRGLSEGVEAFFYEPFQGAVQGPEEFAEGFVIGVKSLLGHTVGGAAGVVSRITGSVGKGLAAITMDKEYQQKRREEMGRQPKDFGDSLAKGGKGFLRGIVGGVTGIITKPVEGAKKEGAAGFFKGVGKGLVGVVARPTGGIIDMASSTFQGIQRVAESTEEVSNLRPPRLIHEDGIIRPYDRSEAEGYGLFQVGVALLT</sequence>
<dbReference type="Pfam" id="PF25036">
    <property type="entry name" value="VPS13_VAB"/>
    <property type="match status" value="1"/>
</dbReference>
<evidence type="ECO:0000313" key="4">
    <source>
        <dbReference type="Proteomes" id="UP000694403"/>
    </source>
</evidence>
<feature type="domain" description="Intermembrane lipid transfer protein VPS13-like C-terminal" evidence="2">
    <location>
        <begin position="785"/>
        <end position="812"/>
    </location>
</feature>
<dbReference type="AlphaFoldDB" id="A0A8C3T614"/>
<dbReference type="InterPro" id="IPR026847">
    <property type="entry name" value="VPS13"/>
</dbReference>
<dbReference type="PANTHER" id="PTHR16166">
    <property type="entry name" value="VACUOLAR PROTEIN SORTING-ASSOCIATED PROTEIN VPS13"/>
    <property type="match status" value="1"/>
</dbReference>
<organism evidence="3 4">
    <name type="scientific">Chelydra serpentina</name>
    <name type="common">Snapping turtle</name>
    <name type="synonym">Testudo serpentina</name>
    <dbReference type="NCBI Taxonomy" id="8475"/>
    <lineage>
        <taxon>Eukaryota</taxon>
        <taxon>Metazoa</taxon>
        <taxon>Chordata</taxon>
        <taxon>Craniata</taxon>
        <taxon>Vertebrata</taxon>
        <taxon>Euteleostomi</taxon>
        <taxon>Archelosauria</taxon>
        <taxon>Testudinata</taxon>
        <taxon>Testudines</taxon>
        <taxon>Cryptodira</taxon>
        <taxon>Durocryptodira</taxon>
        <taxon>Americhelydia</taxon>
        <taxon>Chelydroidea</taxon>
        <taxon>Chelydridae</taxon>
        <taxon>Chelydra</taxon>
    </lineage>
</organism>
<feature type="domain" description="Vacuolar protein sorting-associated protein 13 VPS13 adaptor binding" evidence="1">
    <location>
        <begin position="32"/>
        <end position="297"/>
    </location>
</feature>
<keyword evidence="4" id="KW-1185">Reference proteome</keyword>
<dbReference type="Pfam" id="PF25037">
    <property type="entry name" value="VPS13_C"/>
    <property type="match status" value="1"/>
</dbReference>
<evidence type="ECO:0000313" key="3">
    <source>
        <dbReference type="Ensembl" id="ENSCSRP00000023720.1"/>
    </source>
</evidence>
<reference evidence="3" key="2">
    <citation type="submission" date="2025-09" db="UniProtKB">
        <authorList>
            <consortium name="Ensembl"/>
        </authorList>
    </citation>
    <scope>IDENTIFICATION</scope>
</reference>
<dbReference type="Ensembl" id="ENSCSRT00000024747.1">
    <property type="protein sequence ID" value="ENSCSRP00000023720.1"/>
    <property type="gene ID" value="ENSCSRG00000012774.1"/>
</dbReference>
<dbReference type="Proteomes" id="UP000694403">
    <property type="component" value="Unplaced"/>
</dbReference>
<accession>A0A8C3T614</accession>
<evidence type="ECO:0000259" key="2">
    <source>
        <dbReference type="Pfam" id="PF25037"/>
    </source>
</evidence>
<dbReference type="PANTHER" id="PTHR16166:SF125">
    <property type="entry name" value="INTERMEMBRANE LIPID TRANSFER PROTEIN VPS13C"/>
    <property type="match status" value="1"/>
</dbReference>
<name>A0A8C3T614_CHESE</name>
<dbReference type="GO" id="GO:0006623">
    <property type="term" value="P:protein targeting to vacuole"/>
    <property type="evidence" value="ECO:0007669"/>
    <property type="project" value="TreeGrafter"/>
</dbReference>
<protein>
    <submittedName>
        <fullName evidence="3">Vacuolar protein sorting 13 homolog C</fullName>
    </submittedName>
</protein>
<dbReference type="InterPro" id="IPR056748">
    <property type="entry name" value="VPS13-like_C"/>
</dbReference>